<evidence type="ECO:0000259" key="8">
    <source>
        <dbReference type="SMART" id="SM00014"/>
    </source>
</evidence>
<dbReference type="AlphaFoldDB" id="A0A1A9N0B5"/>
<organism evidence="9 12">
    <name type="scientific">Paraburkholderia ginsengiterrae</name>
    <dbReference type="NCBI Taxonomy" id="1462993"/>
    <lineage>
        <taxon>Bacteria</taxon>
        <taxon>Pseudomonadati</taxon>
        <taxon>Pseudomonadota</taxon>
        <taxon>Betaproteobacteria</taxon>
        <taxon>Burkholderiales</taxon>
        <taxon>Burkholderiaceae</taxon>
        <taxon>Paraburkholderia</taxon>
    </lineage>
</organism>
<evidence type="ECO:0000256" key="3">
    <source>
        <dbReference type="ARBA" id="ARBA00022692"/>
    </source>
</evidence>
<dbReference type="EMBL" id="LXJZ01000191">
    <property type="protein sequence ID" value="OAJ55615.1"/>
    <property type="molecule type" value="Genomic_DNA"/>
</dbReference>
<reference evidence="11 12" key="1">
    <citation type="submission" date="2016-04" db="EMBL/GenBank/DDBJ databases">
        <title>Reclassification of Paraburkholderia panaciterrae (Farh et al. 2015) Dobritsa &amp; Samadpour 2016 as a later homotypic synonym of Paraburkholderia ginsengiterrae (Farh et al. 2015) Dobritsa &amp; Samadpour 2016.</title>
        <authorList>
            <person name="Dobritsa A.P."/>
            <person name="Kutumbaka K."/>
            <person name="Samadpour M."/>
        </authorList>
    </citation>
    <scope>NUCLEOTIDE SEQUENCE [LARGE SCALE GENOMIC DNA]</scope>
    <source>
        <strain evidence="9 12">DCY85</strain>
        <strain evidence="10 11">DCY85-1</strain>
    </source>
</reference>
<protein>
    <submittedName>
        <fullName evidence="9">Phosphoesterase</fullName>
    </submittedName>
</protein>
<comment type="caution">
    <text evidence="9">The sequence shown here is derived from an EMBL/GenBank/DDBJ whole genome shotgun (WGS) entry which is preliminary data.</text>
</comment>
<dbReference type="GO" id="GO:0016787">
    <property type="term" value="F:hydrolase activity"/>
    <property type="evidence" value="ECO:0007669"/>
    <property type="project" value="UniProtKB-KW"/>
</dbReference>
<dbReference type="OrthoDB" id="9801622at2"/>
<feature type="transmembrane region" description="Helical" evidence="7">
    <location>
        <begin position="163"/>
        <end position="183"/>
    </location>
</feature>
<feature type="transmembrane region" description="Helical" evidence="7">
    <location>
        <begin position="203"/>
        <end position="224"/>
    </location>
</feature>
<evidence type="ECO:0000313" key="11">
    <source>
        <dbReference type="Proteomes" id="UP000077961"/>
    </source>
</evidence>
<comment type="subcellular location">
    <subcellularLocation>
        <location evidence="1">Cell membrane</location>
        <topology evidence="1">Multi-pass membrane protein</topology>
    </subcellularLocation>
</comment>
<dbReference type="RefSeq" id="WP_064270135.1">
    <property type="nucleotide sequence ID" value="NZ_LXJZ01000191.1"/>
</dbReference>
<evidence type="ECO:0000256" key="4">
    <source>
        <dbReference type="ARBA" id="ARBA00022801"/>
    </source>
</evidence>
<feature type="transmembrane region" description="Helical" evidence="7">
    <location>
        <begin position="122"/>
        <end position="151"/>
    </location>
</feature>
<dbReference type="InterPro" id="IPR000326">
    <property type="entry name" value="PAP2/HPO"/>
</dbReference>
<name>A0A1A9N0B5_9BURK</name>
<keyword evidence="5 7" id="KW-1133">Transmembrane helix</keyword>
<dbReference type="Proteomes" id="UP000078116">
    <property type="component" value="Unassembled WGS sequence"/>
</dbReference>
<evidence type="ECO:0000256" key="1">
    <source>
        <dbReference type="ARBA" id="ARBA00004651"/>
    </source>
</evidence>
<evidence type="ECO:0000313" key="9">
    <source>
        <dbReference type="EMBL" id="OAJ55123.1"/>
    </source>
</evidence>
<feature type="transmembrane region" description="Helical" evidence="7">
    <location>
        <begin position="61"/>
        <end position="80"/>
    </location>
</feature>
<dbReference type="GO" id="GO:0005886">
    <property type="term" value="C:plasma membrane"/>
    <property type="evidence" value="ECO:0007669"/>
    <property type="project" value="UniProtKB-SubCell"/>
</dbReference>
<dbReference type="EMBL" id="LXKA01000345">
    <property type="protein sequence ID" value="OAJ55123.1"/>
    <property type="molecule type" value="Genomic_DNA"/>
</dbReference>
<keyword evidence="4" id="KW-0378">Hydrolase</keyword>
<dbReference type="SMART" id="SM00014">
    <property type="entry name" value="acidPPc"/>
    <property type="match status" value="1"/>
</dbReference>
<dbReference type="PANTHER" id="PTHR14969:SF62">
    <property type="entry name" value="DECAPRENYLPHOSPHORYL-5-PHOSPHORIBOSE PHOSPHATASE RV3807C-RELATED"/>
    <property type="match status" value="1"/>
</dbReference>
<keyword evidence="6 7" id="KW-0472">Membrane</keyword>
<evidence type="ECO:0000313" key="10">
    <source>
        <dbReference type="EMBL" id="OAJ55615.1"/>
    </source>
</evidence>
<evidence type="ECO:0000313" key="12">
    <source>
        <dbReference type="Proteomes" id="UP000078116"/>
    </source>
</evidence>
<gene>
    <name evidence="10" type="ORF">A6V36_34735</name>
    <name evidence="9" type="ORF">A6V37_33685</name>
</gene>
<dbReference type="SUPFAM" id="SSF48317">
    <property type="entry name" value="Acid phosphatase/Vanadium-dependent haloperoxidase"/>
    <property type="match status" value="1"/>
</dbReference>
<dbReference type="InterPro" id="IPR036938">
    <property type="entry name" value="PAP2/HPO_sf"/>
</dbReference>
<evidence type="ECO:0000256" key="6">
    <source>
        <dbReference type="ARBA" id="ARBA00023136"/>
    </source>
</evidence>
<keyword evidence="3 7" id="KW-0812">Transmembrane</keyword>
<evidence type="ECO:0000256" key="2">
    <source>
        <dbReference type="ARBA" id="ARBA00022475"/>
    </source>
</evidence>
<feature type="domain" description="Phosphatidic acid phosphatase type 2/haloperoxidase" evidence="8">
    <location>
        <begin position="61"/>
        <end position="179"/>
    </location>
</feature>
<accession>A0A1A9N0B5</accession>
<dbReference type="Pfam" id="PF01569">
    <property type="entry name" value="PAP2"/>
    <property type="match status" value="1"/>
</dbReference>
<evidence type="ECO:0000256" key="5">
    <source>
        <dbReference type="ARBA" id="ARBA00022989"/>
    </source>
</evidence>
<proteinExistence type="predicted"/>
<dbReference type="STRING" id="1462993.A6V36_34735"/>
<dbReference type="Gene3D" id="1.20.144.10">
    <property type="entry name" value="Phosphatidic acid phosphatase type 2/haloperoxidase"/>
    <property type="match status" value="1"/>
</dbReference>
<dbReference type="Proteomes" id="UP000077961">
    <property type="component" value="Unassembled WGS sequence"/>
</dbReference>
<feature type="transmembrane region" description="Helical" evidence="7">
    <location>
        <begin position="29"/>
        <end position="49"/>
    </location>
</feature>
<sequence>MNSFDTAIQIFLTHNAFHSEAINHAIRVIAGQAIFKGLVLIPVLWWMWFKPGPRSERTREMIIATVASGLLSLASGRLLAYCLPFRQRPLYNPDLGLNFPSVGLHDAVVRTWSSFPSDHAMLWMSIATGIFLVSRRVGALALLYTAIFICLPRVYLGLHYPTDVLAGAAIGVAITWIATRDFFRTRFAGPILRWMNGYPGPGYTLAFLLAFELITQFDEVFLFVRAGWKAL</sequence>
<dbReference type="PANTHER" id="PTHR14969">
    <property type="entry name" value="SPHINGOSINE-1-PHOSPHATE PHOSPHOHYDROLASE"/>
    <property type="match status" value="1"/>
</dbReference>
<keyword evidence="11" id="KW-1185">Reference proteome</keyword>
<keyword evidence="2" id="KW-1003">Cell membrane</keyword>
<evidence type="ECO:0000256" key="7">
    <source>
        <dbReference type="SAM" id="Phobius"/>
    </source>
</evidence>